<dbReference type="RefSeq" id="WP_204746783.1">
    <property type="nucleotide sequence ID" value="NZ_CP069188.1"/>
</dbReference>
<reference evidence="2 3" key="1">
    <citation type="submission" date="2021-01" db="EMBL/GenBank/DDBJ databases">
        <title>Genome Sequence and Methylation Pattern of Haloterrigena salifodinae BOL5-1, An Extremely Halophilic Archaeon from a Bolivian Salt Mine.</title>
        <authorList>
            <person name="DasSarma P."/>
            <person name="Anton B.P."/>
            <person name="DasSarma S.L."/>
            <person name="von Ehrenheim H.A.L."/>
            <person name="Martinez F.L."/>
            <person name="Guzman D."/>
            <person name="Roberts R.J."/>
            <person name="DasSarma S."/>
        </authorList>
    </citation>
    <scope>NUCLEOTIDE SEQUENCE [LARGE SCALE GENOMIC DNA]</scope>
    <source>
        <strain evidence="2 3">BOL5-1</strain>
    </source>
</reference>
<feature type="transmembrane region" description="Helical" evidence="1">
    <location>
        <begin position="22"/>
        <end position="41"/>
    </location>
</feature>
<keyword evidence="1" id="KW-0812">Transmembrane</keyword>
<dbReference type="Proteomes" id="UP000637819">
    <property type="component" value="Chromosome"/>
</dbReference>
<evidence type="ECO:0000313" key="3">
    <source>
        <dbReference type="Proteomes" id="UP000637819"/>
    </source>
</evidence>
<evidence type="ECO:0000256" key="1">
    <source>
        <dbReference type="SAM" id="Phobius"/>
    </source>
</evidence>
<keyword evidence="1" id="KW-1133">Transmembrane helix</keyword>
<name>A0A8T8DX82_9EURY</name>
<proteinExistence type="predicted"/>
<dbReference type="KEGG" id="hsal:JMJ58_12815"/>
<dbReference type="GeneID" id="62876021"/>
<keyword evidence="3" id="KW-1185">Reference proteome</keyword>
<dbReference type="EMBL" id="CP069188">
    <property type="protein sequence ID" value="QRV13833.1"/>
    <property type="molecule type" value="Genomic_DNA"/>
</dbReference>
<sequence>MNFLREWPESDPENATEHGRRYLIPLLLGGLISLAILYDYGIATIEDFALFTSAMVLIDLFQFSTLIRMATVVDPAVGGVLGAIGLELLTKVVRGVGAISAAIRYFFNIRS</sequence>
<dbReference type="OrthoDB" id="346034at2157"/>
<evidence type="ECO:0000313" key="2">
    <source>
        <dbReference type="EMBL" id="QRV13833.1"/>
    </source>
</evidence>
<organism evidence="2 3">
    <name type="scientific">Haloterrigena salifodinae</name>
    <dbReference type="NCBI Taxonomy" id="2675099"/>
    <lineage>
        <taxon>Archaea</taxon>
        <taxon>Methanobacteriati</taxon>
        <taxon>Methanobacteriota</taxon>
        <taxon>Stenosarchaea group</taxon>
        <taxon>Halobacteria</taxon>
        <taxon>Halobacteriales</taxon>
        <taxon>Natrialbaceae</taxon>
        <taxon>Haloterrigena</taxon>
    </lineage>
</organism>
<protein>
    <submittedName>
        <fullName evidence="2">Uncharacterized protein</fullName>
    </submittedName>
</protein>
<feature type="transmembrane region" description="Helical" evidence="1">
    <location>
        <begin position="48"/>
        <end position="68"/>
    </location>
</feature>
<accession>A0A8T8DX82</accession>
<gene>
    <name evidence="2" type="ORF">JMJ58_12815</name>
</gene>
<dbReference type="AlphaFoldDB" id="A0A8T8DX82"/>
<keyword evidence="1" id="KW-0472">Membrane</keyword>